<organism evidence="2 3">
    <name type="scientific">Podospora bellae-mahoneyi</name>
    <dbReference type="NCBI Taxonomy" id="2093777"/>
    <lineage>
        <taxon>Eukaryota</taxon>
        <taxon>Fungi</taxon>
        <taxon>Dikarya</taxon>
        <taxon>Ascomycota</taxon>
        <taxon>Pezizomycotina</taxon>
        <taxon>Sordariomycetes</taxon>
        <taxon>Sordariomycetidae</taxon>
        <taxon>Sordariales</taxon>
        <taxon>Podosporaceae</taxon>
        <taxon>Podospora</taxon>
    </lineage>
</organism>
<dbReference type="Proteomes" id="UP001322138">
    <property type="component" value="Unassembled WGS sequence"/>
</dbReference>
<accession>A0ABR0FNY8</accession>
<dbReference type="GeneID" id="87897678"/>
<evidence type="ECO:0000256" key="1">
    <source>
        <dbReference type="SAM" id="SignalP"/>
    </source>
</evidence>
<gene>
    <name evidence="2" type="ORF">QC761_310630</name>
</gene>
<feature type="signal peptide" evidence="1">
    <location>
        <begin position="1"/>
        <end position="19"/>
    </location>
</feature>
<dbReference type="RefSeq" id="XP_062734139.1">
    <property type="nucleotide sequence ID" value="XM_062878196.1"/>
</dbReference>
<evidence type="ECO:0000313" key="3">
    <source>
        <dbReference type="Proteomes" id="UP001322138"/>
    </source>
</evidence>
<name>A0ABR0FNY8_9PEZI</name>
<keyword evidence="3" id="KW-1185">Reference proteome</keyword>
<comment type="caution">
    <text evidence="2">The sequence shown here is derived from an EMBL/GenBank/DDBJ whole genome shotgun (WGS) entry which is preliminary data.</text>
</comment>
<dbReference type="EMBL" id="JAFFGZ010000005">
    <property type="protein sequence ID" value="KAK4645163.1"/>
    <property type="molecule type" value="Genomic_DNA"/>
</dbReference>
<reference evidence="2 3" key="1">
    <citation type="journal article" date="2023" name="bioRxiv">
        <title>High-quality genome assemblies of four members of thePodospora anserinaspecies complex.</title>
        <authorList>
            <person name="Ament-Velasquez S.L."/>
            <person name="Vogan A.A."/>
            <person name="Wallerman O."/>
            <person name="Hartmann F."/>
            <person name="Gautier V."/>
            <person name="Silar P."/>
            <person name="Giraud T."/>
            <person name="Johannesson H."/>
        </authorList>
    </citation>
    <scope>NUCLEOTIDE SEQUENCE [LARGE SCALE GENOMIC DNA]</scope>
    <source>
        <strain evidence="2 3">CBS 112042</strain>
    </source>
</reference>
<keyword evidence="1" id="KW-0732">Signal</keyword>
<evidence type="ECO:0008006" key="4">
    <source>
        <dbReference type="Google" id="ProtNLM"/>
    </source>
</evidence>
<evidence type="ECO:0000313" key="2">
    <source>
        <dbReference type="EMBL" id="KAK4645163.1"/>
    </source>
</evidence>
<protein>
    <recommendedName>
        <fullName evidence="4">Secreted protein</fullName>
    </recommendedName>
</protein>
<sequence>MKLSAPILFFSFFAAASVAQYTGPCSVNDCGASHRVCARGWLCVPYPSFDPAKRQGYRTSNKLQHGIL</sequence>
<feature type="chain" id="PRO_5047245917" description="Secreted protein" evidence="1">
    <location>
        <begin position="20"/>
        <end position="68"/>
    </location>
</feature>
<proteinExistence type="predicted"/>